<reference evidence="3" key="1">
    <citation type="submission" date="2020-02" db="EMBL/GenBank/DDBJ databases">
        <authorList>
            <person name="Meier V. D."/>
        </authorList>
    </citation>
    <scope>NUCLEOTIDE SEQUENCE</scope>
    <source>
        <strain evidence="3">AVDCRST_MAG63</strain>
    </source>
</reference>
<keyword evidence="2" id="KW-0472">Membrane</keyword>
<accession>A0A6J4ISL0</accession>
<evidence type="ECO:0000256" key="1">
    <source>
        <dbReference type="SAM" id="MobiDB-lite"/>
    </source>
</evidence>
<evidence type="ECO:0000256" key="2">
    <source>
        <dbReference type="SAM" id="Phobius"/>
    </source>
</evidence>
<proteinExistence type="predicted"/>
<feature type="transmembrane region" description="Helical" evidence="2">
    <location>
        <begin position="6"/>
        <end position="27"/>
    </location>
</feature>
<keyword evidence="2" id="KW-1133">Transmembrane helix</keyword>
<evidence type="ECO:0000313" key="3">
    <source>
        <dbReference type="EMBL" id="CAA9258835.1"/>
    </source>
</evidence>
<organism evidence="3">
    <name type="scientific">uncultured Armatimonadetes bacterium</name>
    <dbReference type="NCBI Taxonomy" id="157466"/>
    <lineage>
        <taxon>Bacteria</taxon>
        <taxon>Bacillati</taxon>
        <taxon>Armatimonadota</taxon>
        <taxon>environmental samples</taxon>
    </lineage>
</organism>
<sequence>MSAWEVYRVLVWVIGIPVIVYLIWRIVQRVRDIEKLDAEVRAEEEANAHNPYAAYARMYEAQQLLDEARGKKKDATKEQAPDRKKG</sequence>
<dbReference type="AlphaFoldDB" id="A0A6J4ISL0"/>
<name>A0A6J4ISL0_9BACT</name>
<keyword evidence="2" id="KW-0812">Transmembrane</keyword>
<gene>
    <name evidence="3" type="ORF">AVDCRST_MAG63-2389</name>
</gene>
<dbReference type="EMBL" id="CADCTO010000299">
    <property type="protein sequence ID" value="CAA9258835.1"/>
    <property type="molecule type" value="Genomic_DNA"/>
</dbReference>
<protein>
    <submittedName>
        <fullName evidence="3">Uncharacterized protein</fullName>
    </submittedName>
</protein>
<feature type="region of interest" description="Disordered" evidence="1">
    <location>
        <begin position="67"/>
        <end position="86"/>
    </location>
</feature>